<feature type="domain" description="RapZ C-terminal" evidence="6">
    <location>
        <begin position="161"/>
        <end position="277"/>
    </location>
</feature>
<feature type="binding site" evidence="4">
    <location>
        <begin position="8"/>
        <end position="15"/>
    </location>
    <ligand>
        <name>ATP</name>
        <dbReference type="ChEBI" id="CHEBI:30616"/>
    </ligand>
</feature>
<sequence length="284" mass="31662">MQIVLISGLSGSGKSIALNVLEDVGYYVVDNLPATLLPQLVSHLRGSGYKRIGVAVDVRSGASLSALPQLLEQLRGMVDDLRMIFLNSRDATLIARFSETRRRHPLASDDVSLEEAIQRERDALEAIAQLGHQIDTSELHPNALRVWVKDFLELAPAEGLTLMFESFGFKYGIPLDADLVFDVRCLPNPHYDPKLRPLTGRDAPVADFLRRIPEVGRMADDIGKFVANWLPSYTRDSRSYLTVAIGCTGGQHRSVYLAELLGERFRDQARVLVRHRSSVRRASD</sequence>
<accession>A0A972F656</accession>
<evidence type="ECO:0000259" key="6">
    <source>
        <dbReference type="Pfam" id="PF22740"/>
    </source>
</evidence>
<dbReference type="InterPro" id="IPR005337">
    <property type="entry name" value="RapZ-like"/>
</dbReference>
<feature type="domain" description="RapZ-like N-terminal" evidence="5">
    <location>
        <begin position="1"/>
        <end position="152"/>
    </location>
</feature>
<keyword evidence="3 4" id="KW-0342">GTP-binding</keyword>
<dbReference type="InterPro" id="IPR053931">
    <property type="entry name" value="RapZ_C"/>
</dbReference>
<dbReference type="Proteomes" id="UP000599523">
    <property type="component" value="Unassembled WGS sequence"/>
</dbReference>
<protein>
    <submittedName>
        <fullName evidence="7">RNase adapter RapZ</fullName>
    </submittedName>
</protein>
<name>A0A972F656_9RHOO</name>
<comment type="caution">
    <text evidence="7">The sequence shown here is derived from an EMBL/GenBank/DDBJ whole genome shotgun (WGS) entry which is preliminary data.</text>
</comment>
<evidence type="ECO:0000256" key="4">
    <source>
        <dbReference type="HAMAP-Rule" id="MF_00636"/>
    </source>
</evidence>
<dbReference type="InterPro" id="IPR053930">
    <property type="entry name" value="RapZ-like_N"/>
</dbReference>
<gene>
    <name evidence="7" type="primary">rapZ</name>
    <name evidence="7" type="ORF">GPA21_03190</name>
</gene>
<dbReference type="Pfam" id="PF22740">
    <property type="entry name" value="PapZ_C"/>
    <property type="match status" value="1"/>
</dbReference>
<evidence type="ECO:0000313" key="7">
    <source>
        <dbReference type="EMBL" id="NMG01977.1"/>
    </source>
</evidence>
<dbReference type="GO" id="GO:0005524">
    <property type="term" value="F:ATP binding"/>
    <property type="evidence" value="ECO:0007669"/>
    <property type="project" value="UniProtKB-UniRule"/>
</dbReference>
<evidence type="ECO:0000256" key="2">
    <source>
        <dbReference type="ARBA" id="ARBA00022840"/>
    </source>
</evidence>
<evidence type="ECO:0000259" key="5">
    <source>
        <dbReference type="Pfam" id="PF03668"/>
    </source>
</evidence>
<evidence type="ECO:0000313" key="8">
    <source>
        <dbReference type="Proteomes" id="UP000599523"/>
    </source>
</evidence>
<dbReference type="PIRSF" id="PIRSF005052">
    <property type="entry name" value="P-loopkin"/>
    <property type="match status" value="1"/>
</dbReference>
<dbReference type="PANTHER" id="PTHR30448">
    <property type="entry name" value="RNASE ADAPTER PROTEIN RAPZ"/>
    <property type="match status" value="1"/>
</dbReference>
<reference evidence="7" key="1">
    <citation type="submission" date="2019-12" db="EMBL/GenBank/DDBJ databases">
        <title>Comparative genomics gives insights into the taxonomy of the Azoarcus-Aromatoleum group and reveals separate origins of nif in the plant-associated Azoarcus and non-plant-associated Aromatoleum sub-groups.</title>
        <authorList>
            <person name="Lafos M."/>
            <person name="Maluk M."/>
            <person name="Batista M."/>
            <person name="Junghare M."/>
            <person name="Carmona M."/>
            <person name="Faoro H."/>
            <person name="Cruz L.M."/>
            <person name="Battistoni F."/>
            <person name="De Souza E."/>
            <person name="Pedrosa F."/>
            <person name="Chen W.-M."/>
            <person name="Poole P.S."/>
            <person name="Dixon R.A."/>
            <person name="James E.K."/>
        </authorList>
    </citation>
    <scope>NUCLEOTIDE SEQUENCE</scope>
    <source>
        <strain evidence="7">NSC3</strain>
    </source>
</reference>
<evidence type="ECO:0000256" key="1">
    <source>
        <dbReference type="ARBA" id="ARBA00022741"/>
    </source>
</evidence>
<evidence type="ECO:0000256" key="3">
    <source>
        <dbReference type="ARBA" id="ARBA00023134"/>
    </source>
</evidence>
<dbReference type="SUPFAM" id="SSF52540">
    <property type="entry name" value="P-loop containing nucleoside triphosphate hydrolases"/>
    <property type="match status" value="1"/>
</dbReference>
<keyword evidence="2 4" id="KW-0067">ATP-binding</keyword>
<feature type="binding site" evidence="4">
    <location>
        <begin position="57"/>
        <end position="60"/>
    </location>
    <ligand>
        <name>GTP</name>
        <dbReference type="ChEBI" id="CHEBI:37565"/>
    </ligand>
</feature>
<keyword evidence="1 4" id="KW-0547">Nucleotide-binding</keyword>
<organism evidence="7 8">
    <name type="scientific">Azoarcus taiwanensis</name>
    <dbReference type="NCBI Taxonomy" id="666964"/>
    <lineage>
        <taxon>Bacteria</taxon>
        <taxon>Pseudomonadati</taxon>
        <taxon>Pseudomonadota</taxon>
        <taxon>Betaproteobacteria</taxon>
        <taxon>Rhodocyclales</taxon>
        <taxon>Zoogloeaceae</taxon>
        <taxon>Azoarcus</taxon>
    </lineage>
</organism>
<dbReference type="EMBL" id="WTVM01000011">
    <property type="protein sequence ID" value="NMG01977.1"/>
    <property type="molecule type" value="Genomic_DNA"/>
</dbReference>
<dbReference type="RefSeq" id="WP_168986767.1">
    <property type="nucleotide sequence ID" value="NZ_CAWPHM010000022.1"/>
</dbReference>
<keyword evidence="8" id="KW-1185">Reference proteome</keyword>
<dbReference type="HAMAP" id="MF_00636">
    <property type="entry name" value="RapZ_like"/>
    <property type="match status" value="1"/>
</dbReference>
<dbReference type="InterPro" id="IPR027417">
    <property type="entry name" value="P-loop_NTPase"/>
</dbReference>
<dbReference type="NCBIfam" id="NF003828">
    <property type="entry name" value="PRK05416.1"/>
    <property type="match status" value="1"/>
</dbReference>
<dbReference type="AlphaFoldDB" id="A0A972F656"/>
<proteinExistence type="inferred from homology"/>
<dbReference type="GO" id="GO:0005525">
    <property type="term" value="F:GTP binding"/>
    <property type="evidence" value="ECO:0007669"/>
    <property type="project" value="UniProtKB-UniRule"/>
</dbReference>
<dbReference type="Pfam" id="PF03668">
    <property type="entry name" value="RapZ-like_N"/>
    <property type="match status" value="1"/>
</dbReference>
<dbReference type="PANTHER" id="PTHR30448:SF0">
    <property type="entry name" value="RNASE ADAPTER PROTEIN RAPZ"/>
    <property type="match status" value="1"/>
</dbReference>